<feature type="non-terminal residue" evidence="3">
    <location>
        <position position="134"/>
    </location>
</feature>
<name>A0ABN9Q201_9DINO</name>
<evidence type="ECO:0000256" key="2">
    <source>
        <dbReference type="SAM" id="Phobius"/>
    </source>
</evidence>
<reference evidence="3" key="1">
    <citation type="submission" date="2023-10" db="EMBL/GenBank/DDBJ databases">
        <authorList>
            <person name="Chen Y."/>
            <person name="Shah S."/>
            <person name="Dougan E. K."/>
            <person name="Thang M."/>
            <person name="Chan C."/>
        </authorList>
    </citation>
    <scope>NUCLEOTIDE SEQUENCE [LARGE SCALE GENOMIC DNA]</scope>
</reference>
<keyword evidence="2" id="KW-1133">Transmembrane helix</keyword>
<feature type="non-terminal residue" evidence="3">
    <location>
        <position position="1"/>
    </location>
</feature>
<protein>
    <recommendedName>
        <fullName evidence="5">Selenoprotein O</fullName>
    </recommendedName>
</protein>
<keyword evidence="2" id="KW-0472">Membrane</keyword>
<evidence type="ECO:0008006" key="5">
    <source>
        <dbReference type="Google" id="ProtNLM"/>
    </source>
</evidence>
<gene>
    <name evidence="3" type="ORF">PCOR1329_LOCUS7143</name>
</gene>
<evidence type="ECO:0000256" key="1">
    <source>
        <dbReference type="SAM" id="MobiDB-lite"/>
    </source>
</evidence>
<dbReference type="Proteomes" id="UP001189429">
    <property type="component" value="Unassembled WGS sequence"/>
</dbReference>
<proteinExistence type="predicted"/>
<keyword evidence="2" id="KW-0812">Transmembrane</keyword>
<evidence type="ECO:0000313" key="3">
    <source>
        <dbReference type="EMBL" id="CAK0798373.1"/>
    </source>
</evidence>
<sequence>KCEFNRDAQGGGFRFSPRPRASRGRREAMRRRSTPRRAAAFAALAAALPGLAGLLPGRPTWPTFALGAPALFGAGARTAAERARRRALSQEDLEAVKAGAGEGDAEALYTYGVLLLQGDGVPQDGRRWQCSTSG</sequence>
<evidence type="ECO:0000313" key="4">
    <source>
        <dbReference type="Proteomes" id="UP001189429"/>
    </source>
</evidence>
<accession>A0ABN9Q201</accession>
<feature type="compositionally biased region" description="Basic residues" evidence="1">
    <location>
        <begin position="20"/>
        <end position="35"/>
    </location>
</feature>
<feature type="transmembrane region" description="Helical" evidence="2">
    <location>
        <begin position="38"/>
        <end position="55"/>
    </location>
</feature>
<keyword evidence="4" id="KW-1185">Reference proteome</keyword>
<feature type="transmembrane region" description="Helical" evidence="2">
    <location>
        <begin position="61"/>
        <end position="80"/>
    </location>
</feature>
<organism evidence="3 4">
    <name type="scientific">Prorocentrum cordatum</name>
    <dbReference type="NCBI Taxonomy" id="2364126"/>
    <lineage>
        <taxon>Eukaryota</taxon>
        <taxon>Sar</taxon>
        <taxon>Alveolata</taxon>
        <taxon>Dinophyceae</taxon>
        <taxon>Prorocentrales</taxon>
        <taxon>Prorocentraceae</taxon>
        <taxon>Prorocentrum</taxon>
    </lineage>
</organism>
<dbReference type="EMBL" id="CAUYUJ010001929">
    <property type="protein sequence ID" value="CAK0798373.1"/>
    <property type="molecule type" value="Genomic_DNA"/>
</dbReference>
<feature type="region of interest" description="Disordered" evidence="1">
    <location>
        <begin position="1"/>
        <end position="35"/>
    </location>
</feature>
<comment type="caution">
    <text evidence="3">The sequence shown here is derived from an EMBL/GenBank/DDBJ whole genome shotgun (WGS) entry which is preliminary data.</text>
</comment>